<feature type="compositionally biased region" description="Polar residues" evidence="1">
    <location>
        <begin position="135"/>
        <end position="157"/>
    </location>
</feature>
<protein>
    <submittedName>
        <fullName evidence="2">Uncharacterized protein</fullName>
    </submittedName>
</protein>
<gene>
    <name evidence="2" type="ORF">C2G38_2036121</name>
</gene>
<comment type="caution">
    <text evidence="2">The sequence shown here is derived from an EMBL/GenBank/DDBJ whole genome shotgun (WGS) entry which is preliminary data.</text>
</comment>
<name>A0A397VA15_9GLOM</name>
<feature type="compositionally biased region" description="Low complexity" evidence="1">
    <location>
        <begin position="102"/>
        <end position="115"/>
    </location>
</feature>
<accession>A0A397VA15</accession>
<dbReference type="Proteomes" id="UP000266673">
    <property type="component" value="Unassembled WGS sequence"/>
</dbReference>
<organism evidence="2 3">
    <name type="scientific">Gigaspora rosea</name>
    <dbReference type="NCBI Taxonomy" id="44941"/>
    <lineage>
        <taxon>Eukaryota</taxon>
        <taxon>Fungi</taxon>
        <taxon>Fungi incertae sedis</taxon>
        <taxon>Mucoromycota</taxon>
        <taxon>Glomeromycotina</taxon>
        <taxon>Glomeromycetes</taxon>
        <taxon>Diversisporales</taxon>
        <taxon>Gigasporaceae</taxon>
        <taxon>Gigaspora</taxon>
    </lineage>
</organism>
<evidence type="ECO:0000313" key="3">
    <source>
        <dbReference type="Proteomes" id="UP000266673"/>
    </source>
</evidence>
<feature type="region of interest" description="Disordered" evidence="1">
    <location>
        <begin position="135"/>
        <end position="158"/>
    </location>
</feature>
<proteinExistence type="predicted"/>
<dbReference type="AlphaFoldDB" id="A0A397VA15"/>
<keyword evidence="3" id="KW-1185">Reference proteome</keyword>
<feature type="region of interest" description="Disordered" evidence="1">
    <location>
        <begin position="92"/>
        <end position="115"/>
    </location>
</feature>
<evidence type="ECO:0000313" key="2">
    <source>
        <dbReference type="EMBL" id="RIB19344.1"/>
    </source>
</evidence>
<sequence>MELKAIVSYKNENNRYNAMKNNLKKTVLSVIGRLKIGSKKFLYIFASDIEWTYVSYEPSPSSTTINTKGISEVEFDKDLDSIEKKYATLTSQKRQNTKHNINLRNSNNKRSNNKTTSLNFVNVISQVQKGSSSIKTAYKGQSSSTNNPASTSQNASQHIPFRATRVEDKEDATLISDNDLTELVKVRIQEVTPEIKEKHGKNLCLAKK</sequence>
<reference evidence="2 3" key="1">
    <citation type="submission" date="2018-06" db="EMBL/GenBank/DDBJ databases">
        <title>Comparative genomics reveals the genomic features of Rhizophagus irregularis, R. cerebriforme, R. diaphanum and Gigaspora rosea, and their symbiotic lifestyle signature.</title>
        <authorList>
            <person name="Morin E."/>
            <person name="San Clemente H."/>
            <person name="Chen E.C.H."/>
            <person name="De La Providencia I."/>
            <person name="Hainaut M."/>
            <person name="Kuo A."/>
            <person name="Kohler A."/>
            <person name="Murat C."/>
            <person name="Tang N."/>
            <person name="Roy S."/>
            <person name="Loubradou J."/>
            <person name="Henrissat B."/>
            <person name="Grigoriev I.V."/>
            <person name="Corradi N."/>
            <person name="Roux C."/>
            <person name="Martin F.M."/>
        </authorList>
    </citation>
    <scope>NUCLEOTIDE SEQUENCE [LARGE SCALE GENOMIC DNA]</scope>
    <source>
        <strain evidence="2 3">DAOM 194757</strain>
    </source>
</reference>
<dbReference type="EMBL" id="QKWP01000480">
    <property type="protein sequence ID" value="RIB19344.1"/>
    <property type="molecule type" value="Genomic_DNA"/>
</dbReference>
<evidence type="ECO:0000256" key="1">
    <source>
        <dbReference type="SAM" id="MobiDB-lite"/>
    </source>
</evidence>